<protein>
    <submittedName>
        <fullName evidence="1">Uncharacterized protein</fullName>
    </submittedName>
</protein>
<accession>A0A9D4GWT7</accession>
<evidence type="ECO:0000313" key="2">
    <source>
        <dbReference type="Proteomes" id="UP000828390"/>
    </source>
</evidence>
<organism evidence="1 2">
    <name type="scientific">Dreissena polymorpha</name>
    <name type="common">Zebra mussel</name>
    <name type="synonym">Mytilus polymorpha</name>
    <dbReference type="NCBI Taxonomy" id="45954"/>
    <lineage>
        <taxon>Eukaryota</taxon>
        <taxon>Metazoa</taxon>
        <taxon>Spiralia</taxon>
        <taxon>Lophotrochozoa</taxon>
        <taxon>Mollusca</taxon>
        <taxon>Bivalvia</taxon>
        <taxon>Autobranchia</taxon>
        <taxon>Heteroconchia</taxon>
        <taxon>Euheterodonta</taxon>
        <taxon>Imparidentia</taxon>
        <taxon>Neoheterodontei</taxon>
        <taxon>Myida</taxon>
        <taxon>Dreissenoidea</taxon>
        <taxon>Dreissenidae</taxon>
        <taxon>Dreissena</taxon>
    </lineage>
</organism>
<reference evidence="1" key="2">
    <citation type="submission" date="2020-11" db="EMBL/GenBank/DDBJ databases">
        <authorList>
            <person name="McCartney M.A."/>
            <person name="Auch B."/>
            <person name="Kono T."/>
            <person name="Mallez S."/>
            <person name="Becker A."/>
            <person name="Gohl D.M."/>
            <person name="Silverstein K.A.T."/>
            <person name="Koren S."/>
            <person name="Bechman K.B."/>
            <person name="Herman A."/>
            <person name="Abrahante J.E."/>
            <person name="Garbe J."/>
        </authorList>
    </citation>
    <scope>NUCLEOTIDE SEQUENCE</scope>
    <source>
        <strain evidence="1">Duluth1</strain>
        <tissue evidence="1">Whole animal</tissue>
    </source>
</reference>
<dbReference type="AlphaFoldDB" id="A0A9D4GWT7"/>
<name>A0A9D4GWT7_DREPO</name>
<evidence type="ECO:0000313" key="1">
    <source>
        <dbReference type="EMBL" id="KAH3824337.1"/>
    </source>
</evidence>
<sequence length="94" mass="10489">MLRIFGARGISLPNESAAPHVELSEKGTILVRVAFPSTHERDEYENAIKDGILNDSFRQLEVNLRDAFELPGLTLNASVSERRSENLKDTGNIH</sequence>
<comment type="caution">
    <text evidence="1">The sequence shown here is derived from an EMBL/GenBank/DDBJ whole genome shotgun (WGS) entry which is preliminary data.</text>
</comment>
<dbReference type="Proteomes" id="UP000828390">
    <property type="component" value="Unassembled WGS sequence"/>
</dbReference>
<dbReference type="EMBL" id="JAIWYP010000005">
    <property type="protein sequence ID" value="KAH3824337.1"/>
    <property type="molecule type" value="Genomic_DNA"/>
</dbReference>
<gene>
    <name evidence="1" type="ORF">DPMN_126172</name>
</gene>
<reference evidence="1" key="1">
    <citation type="journal article" date="2019" name="bioRxiv">
        <title>The Genome of the Zebra Mussel, Dreissena polymorpha: A Resource for Invasive Species Research.</title>
        <authorList>
            <person name="McCartney M.A."/>
            <person name="Auch B."/>
            <person name="Kono T."/>
            <person name="Mallez S."/>
            <person name="Zhang Y."/>
            <person name="Obille A."/>
            <person name="Becker A."/>
            <person name="Abrahante J.E."/>
            <person name="Garbe J."/>
            <person name="Badalamenti J.P."/>
            <person name="Herman A."/>
            <person name="Mangelson H."/>
            <person name="Liachko I."/>
            <person name="Sullivan S."/>
            <person name="Sone E.D."/>
            <person name="Koren S."/>
            <person name="Silverstein K.A.T."/>
            <person name="Beckman K.B."/>
            <person name="Gohl D.M."/>
        </authorList>
    </citation>
    <scope>NUCLEOTIDE SEQUENCE</scope>
    <source>
        <strain evidence="1">Duluth1</strain>
        <tissue evidence="1">Whole animal</tissue>
    </source>
</reference>
<keyword evidence="2" id="KW-1185">Reference proteome</keyword>
<proteinExistence type="predicted"/>